<dbReference type="SUPFAM" id="SSF81901">
    <property type="entry name" value="HCP-like"/>
    <property type="match status" value="2"/>
</dbReference>
<dbReference type="InterPro" id="IPR050767">
    <property type="entry name" value="Sel1_AlgK"/>
</dbReference>
<sequence length="412" mass="47568">MGKCYSDAVEQALEYIYYNERLGKGKEGFELLQKASEAGDGDASCVLARCLCGYQYVWSGHHFPEDERMATRMLHQGVEQGSALAALVCLRTGDMTPTMERKMPFSSLQEAFDIAEEKARLGDAFTQYVVGNSYFWWDFVRIQGKGRDSFANQEAYRAYLKENIIKCEDWFWKAFRGGMYLAGNNLMHLYENGDEDLIPPQPERAKDINRLGAEYGYPLRQYVYATELEKEERKEEAFHWFDLAAQGGEESACYMAGRGYDDGKLVPQDYAKAAAYYEQGLNSCNDIGCHNRLARLYFEGKGVPQDYARAYQLAMYAYEKGNNWSVDYLGKCCFHGWGTQQDYEKARMFLEKVDWNDWETKYMLGYIYGRGLGVPADIKKAVELLQKAGDHREAKEELLHYRKTLFGKWVRR</sequence>
<protein>
    <submittedName>
        <fullName evidence="1">Sel1 repeat family protein</fullName>
    </submittedName>
</protein>
<dbReference type="EMBL" id="DXDX01000020">
    <property type="protein sequence ID" value="HIY20450.1"/>
    <property type="molecule type" value="Genomic_DNA"/>
</dbReference>
<dbReference type="InterPro" id="IPR011990">
    <property type="entry name" value="TPR-like_helical_dom_sf"/>
</dbReference>
<dbReference type="Gene3D" id="1.25.40.10">
    <property type="entry name" value="Tetratricopeptide repeat domain"/>
    <property type="match status" value="3"/>
</dbReference>
<dbReference type="InterPro" id="IPR006597">
    <property type="entry name" value="Sel1-like"/>
</dbReference>
<reference evidence="1" key="1">
    <citation type="journal article" date="2021" name="PeerJ">
        <title>Extensive microbial diversity within the chicken gut microbiome revealed by metagenomics and culture.</title>
        <authorList>
            <person name="Gilroy R."/>
            <person name="Ravi A."/>
            <person name="Getino M."/>
            <person name="Pursley I."/>
            <person name="Horton D.L."/>
            <person name="Alikhan N.F."/>
            <person name="Baker D."/>
            <person name="Gharbi K."/>
            <person name="Hall N."/>
            <person name="Watson M."/>
            <person name="Adriaenssens E.M."/>
            <person name="Foster-Nyarko E."/>
            <person name="Jarju S."/>
            <person name="Secka A."/>
            <person name="Antonio M."/>
            <person name="Oren A."/>
            <person name="Chaudhuri R.R."/>
            <person name="La Ragione R."/>
            <person name="Hildebrand F."/>
            <person name="Pallen M.J."/>
        </authorList>
    </citation>
    <scope>NUCLEOTIDE SEQUENCE</scope>
    <source>
        <strain evidence="1">ChiBcec16_6824</strain>
    </source>
</reference>
<dbReference type="Proteomes" id="UP000823868">
    <property type="component" value="Unassembled WGS sequence"/>
</dbReference>
<comment type="caution">
    <text evidence="1">The sequence shown here is derived from an EMBL/GenBank/DDBJ whole genome shotgun (WGS) entry which is preliminary data.</text>
</comment>
<dbReference type="SMART" id="SM00671">
    <property type="entry name" value="SEL1"/>
    <property type="match status" value="3"/>
</dbReference>
<dbReference type="GO" id="GO:0036503">
    <property type="term" value="P:ERAD pathway"/>
    <property type="evidence" value="ECO:0007669"/>
    <property type="project" value="TreeGrafter"/>
</dbReference>
<reference evidence="1" key="2">
    <citation type="submission" date="2021-04" db="EMBL/GenBank/DDBJ databases">
        <authorList>
            <person name="Gilroy R."/>
        </authorList>
    </citation>
    <scope>NUCLEOTIDE SEQUENCE</scope>
    <source>
        <strain evidence="1">ChiBcec16_6824</strain>
    </source>
</reference>
<gene>
    <name evidence="1" type="ORF">H9841_00935</name>
</gene>
<dbReference type="PANTHER" id="PTHR11102:SF147">
    <property type="entry name" value="SEL1L ADAPTOR SUBUNIT OF ERAD E3 UBIQUITIN LIGASE"/>
    <property type="match status" value="1"/>
</dbReference>
<dbReference type="Pfam" id="PF08238">
    <property type="entry name" value="Sel1"/>
    <property type="match status" value="7"/>
</dbReference>
<dbReference type="AlphaFoldDB" id="A0A9D2BYI6"/>
<evidence type="ECO:0000313" key="2">
    <source>
        <dbReference type="Proteomes" id="UP000823868"/>
    </source>
</evidence>
<proteinExistence type="predicted"/>
<dbReference type="PANTHER" id="PTHR11102">
    <property type="entry name" value="SEL-1-LIKE PROTEIN"/>
    <property type="match status" value="1"/>
</dbReference>
<accession>A0A9D2BYI6</accession>
<evidence type="ECO:0000313" key="1">
    <source>
        <dbReference type="EMBL" id="HIY20450.1"/>
    </source>
</evidence>
<name>A0A9D2BYI6_9FIRM</name>
<organism evidence="1 2">
    <name type="scientific">Candidatus Flavonifractor merdigallinarum</name>
    <dbReference type="NCBI Taxonomy" id="2838589"/>
    <lineage>
        <taxon>Bacteria</taxon>
        <taxon>Bacillati</taxon>
        <taxon>Bacillota</taxon>
        <taxon>Clostridia</taxon>
        <taxon>Eubacteriales</taxon>
        <taxon>Oscillospiraceae</taxon>
        <taxon>Flavonifractor</taxon>
    </lineage>
</organism>